<organism evidence="1 2">
    <name type="scientific">Pusillibacter faecalis</name>
    <dbReference type="NCBI Taxonomy" id="2714358"/>
    <lineage>
        <taxon>Bacteria</taxon>
        <taxon>Bacillati</taxon>
        <taxon>Bacillota</taxon>
        <taxon>Clostridia</taxon>
        <taxon>Eubacteriales</taxon>
        <taxon>Oscillospiraceae</taxon>
        <taxon>Pusillibacter</taxon>
    </lineage>
</organism>
<sequence>MLVLDGRDNRLKFLGLDGILTATCCPHCVGFLQGPAFNRFTLNGGVEVFPSKLYDGGEKMQCYVRPEDYEALTKNSFVLGKTTVPLFYGSACEDINTVGGFANWVQDWEYTACPHCGKAMKYLAQIQWNTVYDGAEGTLYIEFCPDCYIVSMQHQQT</sequence>
<dbReference type="EMBL" id="AP023420">
    <property type="protein sequence ID" value="BCK83782.1"/>
    <property type="molecule type" value="Genomic_DNA"/>
</dbReference>
<dbReference type="Proteomes" id="UP000679848">
    <property type="component" value="Chromosome"/>
</dbReference>
<dbReference type="KEGG" id="pfaa:MM59RIKEN_11010"/>
<evidence type="ECO:0000313" key="1">
    <source>
        <dbReference type="EMBL" id="BCK83782.1"/>
    </source>
</evidence>
<keyword evidence="2" id="KW-1185">Reference proteome</keyword>
<reference evidence="1" key="1">
    <citation type="submission" date="2020-09" db="EMBL/GenBank/DDBJ databases">
        <title>New species isolated from human feces.</title>
        <authorList>
            <person name="Kitahara M."/>
            <person name="Shigeno Y."/>
            <person name="Shime M."/>
            <person name="Matsumoto Y."/>
            <person name="Nakamura S."/>
            <person name="Motooka D."/>
            <person name="Fukuoka S."/>
            <person name="Nishikawa H."/>
            <person name="Benno Y."/>
        </authorList>
    </citation>
    <scope>NUCLEOTIDE SEQUENCE</scope>
    <source>
        <strain evidence="1">MM59</strain>
    </source>
</reference>
<name>A0A810QC85_9FIRM</name>
<accession>A0A810QC85</accession>
<proteinExistence type="predicted"/>
<dbReference type="RefSeq" id="WP_228300466.1">
    <property type="nucleotide sequence ID" value="NZ_AP023420.1"/>
</dbReference>
<dbReference type="AlphaFoldDB" id="A0A810QC85"/>
<evidence type="ECO:0000313" key="2">
    <source>
        <dbReference type="Proteomes" id="UP000679848"/>
    </source>
</evidence>
<protein>
    <submittedName>
        <fullName evidence="1">Uncharacterized protein</fullName>
    </submittedName>
</protein>
<gene>
    <name evidence="1" type="ORF">MM59RIKEN_11010</name>
</gene>